<gene>
    <name evidence="5" type="ORF">A2V49_00755</name>
</gene>
<name>A0A1F4UKI8_UNCKA</name>
<dbReference type="InterPro" id="IPR003439">
    <property type="entry name" value="ABC_transporter-like_ATP-bd"/>
</dbReference>
<dbReference type="GO" id="GO:0005524">
    <property type="term" value="F:ATP binding"/>
    <property type="evidence" value="ECO:0007669"/>
    <property type="project" value="UniProtKB-KW"/>
</dbReference>
<dbReference type="InterPro" id="IPR050763">
    <property type="entry name" value="ABC_transporter_ATP-binding"/>
</dbReference>
<protein>
    <recommendedName>
        <fullName evidence="4">ABC transporter domain-containing protein</fullName>
    </recommendedName>
</protein>
<dbReference type="InterPro" id="IPR027417">
    <property type="entry name" value="P-loop_NTPase"/>
</dbReference>
<dbReference type="PROSITE" id="PS50893">
    <property type="entry name" value="ABC_TRANSPORTER_2"/>
    <property type="match status" value="1"/>
</dbReference>
<evidence type="ECO:0000259" key="4">
    <source>
        <dbReference type="PROSITE" id="PS50893"/>
    </source>
</evidence>
<dbReference type="InterPro" id="IPR003593">
    <property type="entry name" value="AAA+_ATPase"/>
</dbReference>
<dbReference type="Proteomes" id="UP000178615">
    <property type="component" value="Unassembled WGS sequence"/>
</dbReference>
<dbReference type="GO" id="GO:0016887">
    <property type="term" value="F:ATP hydrolysis activity"/>
    <property type="evidence" value="ECO:0007669"/>
    <property type="project" value="InterPro"/>
</dbReference>
<evidence type="ECO:0000256" key="2">
    <source>
        <dbReference type="ARBA" id="ARBA00022741"/>
    </source>
</evidence>
<evidence type="ECO:0000313" key="5">
    <source>
        <dbReference type="EMBL" id="OGC45372.1"/>
    </source>
</evidence>
<keyword evidence="2" id="KW-0547">Nucleotide-binding</keyword>
<evidence type="ECO:0000256" key="3">
    <source>
        <dbReference type="ARBA" id="ARBA00022840"/>
    </source>
</evidence>
<organism evidence="5 6">
    <name type="scientific">candidate division WWE3 bacterium RBG_19FT_COMBO_34_6</name>
    <dbReference type="NCBI Taxonomy" id="1802612"/>
    <lineage>
        <taxon>Bacteria</taxon>
        <taxon>Katanobacteria</taxon>
    </lineage>
</organism>
<evidence type="ECO:0000256" key="1">
    <source>
        <dbReference type="ARBA" id="ARBA00022448"/>
    </source>
</evidence>
<proteinExistence type="predicted"/>
<sequence>MNKIVEVKNLSRQFRIRTNKNIFTGIFDPKYQIINAVQDVSFDVSEGESLAFLGPNGAGKTTTTKMMTGLIYPTSGSATVLGYTPSDRRKDFLMQIGLVMGNKSGLSWDLTGEQSFDFIRKIYHLDEKRYKETLNNLCGLLDVKNHLNKQVRKLSLGERMKMELIGAILHQPKVLFLDEPTIGLDITSKKNIRNFLRDIQKNSNITLVLTSHDMDDVEKVCDRVVVINKGVKVYDDQLSKLVNEYNKKKFIKVYFETIPGNLNDYNYARIEKIDGDIVTFEVEKELVSKLIAEIVSKNTLLDIDIIAVPLEEIIEDIFNKSNKISSLT</sequence>
<dbReference type="Pfam" id="PF00005">
    <property type="entry name" value="ABC_tran"/>
    <property type="match status" value="1"/>
</dbReference>
<keyword evidence="1" id="KW-0813">Transport</keyword>
<dbReference type="AlphaFoldDB" id="A0A1F4UKI8"/>
<accession>A0A1F4UKI8</accession>
<dbReference type="PANTHER" id="PTHR42711:SF4">
    <property type="entry name" value="ABC TRANSPORTER RELATED"/>
    <property type="match status" value="1"/>
</dbReference>
<dbReference type="InterPro" id="IPR017871">
    <property type="entry name" value="ABC_transporter-like_CS"/>
</dbReference>
<feature type="domain" description="ABC transporter" evidence="4">
    <location>
        <begin position="5"/>
        <end position="254"/>
    </location>
</feature>
<dbReference type="PANTHER" id="PTHR42711">
    <property type="entry name" value="ABC TRANSPORTER ATP-BINDING PROTEIN"/>
    <property type="match status" value="1"/>
</dbReference>
<dbReference type="EMBL" id="MEUV01000041">
    <property type="protein sequence ID" value="OGC45372.1"/>
    <property type="molecule type" value="Genomic_DNA"/>
</dbReference>
<comment type="caution">
    <text evidence="5">The sequence shown here is derived from an EMBL/GenBank/DDBJ whole genome shotgun (WGS) entry which is preliminary data.</text>
</comment>
<evidence type="ECO:0000313" key="6">
    <source>
        <dbReference type="Proteomes" id="UP000178615"/>
    </source>
</evidence>
<dbReference type="SUPFAM" id="SSF52540">
    <property type="entry name" value="P-loop containing nucleoside triphosphate hydrolases"/>
    <property type="match status" value="1"/>
</dbReference>
<reference evidence="5 6" key="1">
    <citation type="journal article" date="2016" name="Nat. Commun.">
        <title>Thousands of microbial genomes shed light on interconnected biogeochemical processes in an aquifer system.</title>
        <authorList>
            <person name="Anantharaman K."/>
            <person name="Brown C.T."/>
            <person name="Hug L.A."/>
            <person name="Sharon I."/>
            <person name="Castelle C.J."/>
            <person name="Probst A.J."/>
            <person name="Thomas B.C."/>
            <person name="Singh A."/>
            <person name="Wilkins M.J."/>
            <person name="Karaoz U."/>
            <person name="Brodie E.L."/>
            <person name="Williams K.H."/>
            <person name="Hubbard S.S."/>
            <person name="Banfield J.F."/>
        </authorList>
    </citation>
    <scope>NUCLEOTIDE SEQUENCE [LARGE SCALE GENOMIC DNA]</scope>
</reference>
<keyword evidence="3" id="KW-0067">ATP-binding</keyword>
<dbReference type="PROSITE" id="PS00211">
    <property type="entry name" value="ABC_TRANSPORTER_1"/>
    <property type="match status" value="1"/>
</dbReference>
<dbReference type="Gene3D" id="3.40.50.300">
    <property type="entry name" value="P-loop containing nucleotide triphosphate hydrolases"/>
    <property type="match status" value="1"/>
</dbReference>
<dbReference type="SMART" id="SM00382">
    <property type="entry name" value="AAA"/>
    <property type="match status" value="1"/>
</dbReference>